<organism evidence="1 2">
    <name type="scientific">Thlaspi arvense</name>
    <name type="common">Field penny-cress</name>
    <dbReference type="NCBI Taxonomy" id="13288"/>
    <lineage>
        <taxon>Eukaryota</taxon>
        <taxon>Viridiplantae</taxon>
        <taxon>Streptophyta</taxon>
        <taxon>Embryophyta</taxon>
        <taxon>Tracheophyta</taxon>
        <taxon>Spermatophyta</taxon>
        <taxon>Magnoliopsida</taxon>
        <taxon>eudicotyledons</taxon>
        <taxon>Gunneridae</taxon>
        <taxon>Pentapetalae</taxon>
        <taxon>rosids</taxon>
        <taxon>malvids</taxon>
        <taxon>Brassicales</taxon>
        <taxon>Brassicaceae</taxon>
        <taxon>Thlaspideae</taxon>
        <taxon>Thlaspi</taxon>
    </lineage>
</organism>
<dbReference type="EMBL" id="OU466861">
    <property type="protein sequence ID" value="CAH2067340.1"/>
    <property type="molecule type" value="Genomic_DNA"/>
</dbReference>
<accession>A0AAU9SNG5</accession>
<dbReference type="AlphaFoldDB" id="A0AAU9SNG5"/>
<gene>
    <name evidence="1" type="ORF">TAV2_LOCUS17782</name>
</gene>
<sequence>MCIRIRDIHHHPHHITQITPIKKMANFSSIHILFFVFITSCVADINEICPSELRIMDPQNNGIVAAKTDDKS</sequence>
<evidence type="ECO:0000313" key="2">
    <source>
        <dbReference type="Proteomes" id="UP000836841"/>
    </source>
</evidence>
<keyword evidence="2" id="KW-1185">Reference proteome</keyword>
<evidence type="ECO:0000313" key="1">
    <source>
        <dbReference type="EMBL" id="CAH2067340.1"/>
    </source>
</evidence>
<protein>
    <submittedName>
        <fullName evidence="1">Uncharacterized protein</fullName>
    </submittedName>
</protein>
<name>A0AAU9SNG5_THLAR</name>
<proteinExistence type="predicted"/>
<dbReference type="Proteomes" id="UP000836841">
    <property type="component" value="Chromosome 5"/>
</dbReference>
<reference evidence="1 2" key="1">
    <citation type="submission" date="2022-03" db="EMBL/GenBank/DDBJ databases">
        <authorList>
            <person name="Nunn A."/>
            <person name="Chopra R."/>
            <person name="Nunn A."/>
            <person name="Contreras Garrido A."/>
        </authorList>
    </citation>
    <scope>NUCLEOTIDE SEQUENCE [LARGE SCALE GENOMIC DNA]</scope>
</reference>